<comment type="subcellular location">
    <subcellularLocation>
        <location evidence="1">Membrane</location>
        <topology evidence="1">Multi-pass membrane protein</topology>
    </subcellularLocation>
</comment>
<dbReference type="AlphaFoldDB" id="A0A840DLT9"/>
<proteinExistence type="predicted"/>
<dbReference type="GO" id="GO:0006784">
    <property type="term" value="P:heme A biosynthetic process"/>
    <property type="evidence" value="ECO:0007669"/>
    <property type="project" value="InterPro"/>
</dbReference>
<gene>
    <name evidence="13" type="ORF">GGR02_001613</name>
</gene>
<dbReference type="GO" id="GO:0046872">
    <property type="term" value="F:metal ion binding"/>
    <property type="evidence" value="ECO:0007669"/>
    <property type="project" value="UniProtKB-KW"/>
</dbReference>
<keyword evidence="8" id="KW-0350">Heme biosynthesis</keyword>
<keyword evidence="4" id="KW-0479">Metal-binding</keyword>
<feature type="transmembrane region" description="Helical" evidence="12">
    <location>
        <begin position="5"/>
        <end position="25"/>
    </location>
</feature>
<dbReference type="GO" id="GO:0016491">
    <property type="term" value="F:oxidoreductase activity"/>
    <property type="evidence" value="ECO:0007669"/>
    <property type="project" value="UniProtKB-KW"/>
</dbReference>
<evidence type="ECO:0000256" key="1">
    <source>
        <dbReference type="ARBA" id="ARBA00004141"/>
    </source>
</evidence>
<evidence type="ECO:0000256" key="8">
    <source>
        <dbReference type="ARBA" id="ARBA00023133"/>
    </source>
</evidence>
<dbReference type="PANTHER" id="PTHR35457:SF1">
    <property type="entry name" value="HEME A SYNTHASE"/>
    <property type="match status" value="1"/>
</dbReference>
<feature type="transmembrane region" description="Helical" evidence="12">
    <location>
        <begin position="256"/>
        <end position="280"/>
    </location>
</feature>
<reference evidence="13 14" key="1">
    <citation type="submission" date="2020-08" db="EMBL/GenBank/DDBJ databases">
        <title>Genomic Encyclopedia of Type Strains, Phase IV (KMG-IV): sequencing the most valuable type-strain genomes for metagenomic binning, comparative biology and taxonomic classification.</title>
        <authorList>
            <person name="Goeker M."/>
        </authorList>
    </citation>
    <scope>NUCLEOTIDE SEQUENCE [LARGE SCALE GENOMIC DNA]</scope>
    <source>
        <strain evidence="13 14">DSM 17075</strain>
    </source>
</reference>
<feature type="transmembrane region" description="Helical" evidence="12">
    <location>
        <begin position="114"/>
        <end position="133"/>
    </location>
</feature>
<evidence type="ECO:0000256" key="11">
    <source>
        <dbReference type="ARBA" id="ARBA00023444"/>
    </source>
</evidence>
<evidence type="ECO:0000256" key="4">
    <source>
        <dbReference type="ARBA" id="ARBA00022723"/>
    </source>
</evidence>
<feature type="transmembrane region" description="Helical" evidence="12">
    <location>
        <begin position="232"/>
        <end position="250"/>
    </location>
</feature>
<dbReference type="EMBL" id="JACIDE010000009">
    <property type="protein sequence ID" value="MBB4073850.1"/>
    <property type="molecule type" value="Genomic_DNA"/>
</dbReference>
<accession>A0A840DLT9</accession>
<dbReference type="GO" id="GO:0016020">
    <property type="term" value="C:membrane"/>
    <property type="evidence" value="ECO:0007669"/>
    <property type="project" value="UniProtKB-SubCell"/>
</dbReference>
<dbReference type="PANTHER" id="PTHR35457">
    <property type="entry name" value="HEME A SYNTHASE"/>
    <property type="match status" value="1"/>
</dbReference>
<evidence type="ECO:0000313" key="14">
    <source>
        <dbReference type="Proteomes" id="UP000559598"/>
    </source>
</evidence>
<comment type="caution">
    <text evidence="13">The sequence shown here is derived from an EMBL/GenBank/DDBJ whole genome shotgun (WGS) entry which is preliminary data.</text>
</comment>
<evidence type="ECO:0000256" key="7">
    <source>
        <dbReference type="ARBA" id="ARBA00023004"/>
    </source>
</evidence>
<organism evidence="13 14">
    <name type="scientific">Anoxybacteroides voinovskiense</name>
    <dbReference type="NCBI Taxonomy" id="230470"/>
    <lineage>
        <taxon>Bacteria</taxon>
        <taxon>Bacillati</taxon>
        <taxon>Bacillota</taxon>
        <taxon>Bacilli</taxon>
        <taxon>Bacillales</taxon>
        <taxon>Anoxybacillaceae</taxon>
        <taxon>Anoxybacteroides</taxon>
    </lineage>
</organism>
<evidence type="ECO:0000256" key="2">
    <source>
        <dbReference type="ARBA" id="ARBA00022475"/>
    </source>
</evidence>
<feature type="transmembrane region" description="Helical" evidence="12">
    <location>
        <begin position="153"/>
        <end position="172"/>
    </location>
</feature>
<evidence type="ECO:0000256" key="6">
    <source>
        <dbReference type="ARBA" id="ARBA00023002"/>
    </source>
</evidence>
<feature type="transmembrane region" description="Helical" evidence="12">
    <location>
        <begin position="201"/>
        <end position="220"/>
    </location>
</feature>
<dbReference type="Pfam" id="PF02628">
    <property type="entry name" value="COX15-CtaA"/>
    <property type="match status" value="2"/>
</dbReference>
<keyword evidence="7" id="KW-0408">Iron</keyword>
<name>A0A840DLT9_9BACL</name>
<keyword evidence="9 12" id="KW-0472">Membrane</keyword>
<evidence type="ECO:0000313" key="13">
    <source>
        <dbReference type="EMBL" id="MBB4073850.1"/>
    </source>
</evidence>
<evidence type="ECO:0000256" key="9">
    <source>
        <dbReference type="ARBA" id="ARBA00023136"/>
    </source>
</evidence>
<evidence type="ECO:0000256" key="3">
    <source>
        <dbReference type="ARBA" id="ARBA00022692"/>
    </source>
</evidence>
<sequence length="283" mass="31724">MGRKVFAFLTLVIAYLLIVFGGYVASSESGMGCGPDWPLCNGVIVPVLQGATLVEYAHRVIGAVLAGMTVILSIYVYKQPDRTIRAVAFWMMGLMIVQVLLGAVVVIFDLPAVVVSIHLVIAIAFFCCILWIWRFFSWRWTSINNRTKHPAMFHLTFLLFLLALTFALGAYVKHEHYGLACSWLDCRDTLFPTNRAQLWQTLHRLIATVVGGYVIVLVFLSRKWETPIKMRLFFAGVVVATQLAIGVWTIVTSITIPWAVLHLAVATLLVALLFDTWLYIKTS</sequence>
<dbReference type="InterPro" id="IPR003780">
    <property type="entry name" value="COX15/CtaA_fam"/>
</dbReference>
<dbReference type="Proteomes" id="UP000559598">
    <property type="component" value="Unassembled WGS sequence"/>
</dbReference>
<dbReference type="RefSeq" id="WP_183184179.1">
    <property type="nucleotide sequence ID" value="NZ_BMNP01000008.1"/>
</dbReference>
<evidence type="ECO:0000256" key="12">
    <source>
        <dbReference type="SAM" id="Phobius"/>
    </source>
</evidence>
<protein>
    <submittedName>
        <fullName evidence="13">Cytochrome c oxidase assembly protein subunit 15</fullName>
    </submittedName>
</protein>
<keyword evidence="6" id="KW-0560">Oxidoreductase</keyword>
<evidence type="ECO:0000256" key="10">
    <source>
        <dbReference type="ARBA" id="ARBA00023157"/>
    </source>
</evidence>
<evidence type="ECO:0000256" key="5">
    <source>
        <dbReference type="ARBA" id="ARBA00022989"/>
    </source>
</evidence>
<keyword evidence="3 12" id="KW-0812">Transmembrane</keyword>
<keyword evidence="14" id="KW-1185">Reference proteome</keyword>
<keyword evidence="5 12" id="KW-1133">Transmembrane helix</keyword>
<feature type="transmembrane region" description="Helical" evidence="12">
    <location>
        <begin position="56"/>
        <end position="77"/>
    </location>
</feature>
<dbReference type="InterPro" id="IPR050450">
    <property type="entry name" value="COX15/CtaA_HemeA_synthase"/>
</dbReference>
<feature type="transmembrane region" description="Helical" evidence="12">
    <location>
        <begin position="89"/>
        <end position="108"/>
    </location>
</feature>
<keyword evidence="10" id="KW-1015">Disulfide bond</keyword>
<keyword evidence="2" id="KW-1003">Cell membrane</keyword>
<comment type="pathway">
    <text evidence="11">Porphyrin-containing compound metabolism.</text>
</comment>